<protein>
    <submittedName>
        <fullName evidence="2">Uncharacterized protein</fullName>
    </submittedName>
</protein>
<dbReference type="AlphaFoldDB" id="A0A1J5PIC4"/>
<sequence>MFRAGGDHLIDDLVMARLIFERGHDQKGGGFAGIQLEGRLSVVARLVPFALMQRQDGQGAAGIGIVGIQGRGAGLRHARFLHVAQRPERQAGPVMGGGEVRLIGQGGGEGA</sequence>
<gene>
    <name evidence="2" type="ORF">GALL_474460</name>
</gene>
<name>A0A1J5PIC4_9ZZZZ</name>
<evidence type="ECO:0000256" key="1">
    <source>
        <dbReference type="SAM" id="MobiDB-lite"/>
    </source>
</evidence>
<feature type="region of interest" description="Disordered" evidence="1">
    <location>
        <begin position="90"/>
        <end position="111"/>
    </location>
</feature>
<evidence type="ECO:0000313" key="2">
    <source>
        <dbReference type="EMBL" id="OIQ70938.1"/>
    </source>
</evidence>
<feature type="compositionally biased region" description="Gly residues" evidence="1">
    <location>
        <begin position="94"/>
        <end position="111"/>
    </location>
</feature>
<dbReference type="EMBL" id="MLJW01003953">
    <property type="protein sequence ID" value="OIQ70938.1"/>
    <property type="molecule type" value="Genomic_DNA"/>
</dbReference>
<comment type="caution">
    <text evidence="2">The sequence shown here is derived from an EMBL/GenBank/DDBJ whole genome shotgun (WGS) entry which is preliminary data.</text>
</comment>
<proteinExistence type="predicted"/>
<accession>A0A1J5PIC4</accession>
<organism evidence="2">
    <name type="scientific">mine drainage metagenome</name>
    <dbReference type="NCBI Taxonomy" id="410659"/>
    <lineage>
        <taxon>unclassified sequences</taxon>
        <taxon>metagenomes</taxon>
        <taxon>ecological metagenomes</taxon>
    </lineage>
</organism>
<reference evidence="2" key="1">
    <citation type="submission" date="2016-10" db="EMBL/GenBank/DDBJ databases">
        <title>Sequence of Gallionella enrichment culture.</title>
        <authorList>
            <person name="Poehlein A."/>
            <person name="Muehling M."/>
            <person name="Daniel R."/>
        </authorList>
    </citation>
    <scope>NUCLEOTIDE SEQUENCE</scope>
</reference>